<dbReference type="PANTHER" id="PTHR42811">
    <property type="entry name" value="SERINE ACETYLTRANSFERASE"/>
    <property type="match status" value="1"/>
</dbReference>
<dbReference type="SUPFAM" id="SSF51161">
    <property type="entry name" value="Trimeric LpxA-like enzymes"/>
    <property type="match status" value="1"/>
</dbReference>
<reference evidence="12 13" key="1">
    <citation type="submission" date="2023-03" db="EMBL/GenBank/DDBJ databases">
        <title>YIM 133296 draft genome.</title>
        <authorList>
            <person name="Xiong L."/>
        </authorList>
    </citation>
    <scope>NUCLEOTIDE SEQUENCE [LARGE SCALE GENOMIC DNA]</scope>
    <source>
        <strain evidence="12 13">YIM 133296</strain>
    </source>
</reference>
<keyword evidence="5" id="KW-0028">Amino-acid biosynthesis</keyword>
<dbReference type="InterPro" id="IPR011004">
    <property type="entry name" value="Trimer_LpxA-like_sf"/>
</dbReference>
<comment type="catalytic activity">
    <reaction evidence="10 11">
        <text>L-serine + acetyl-CoA = O-acetyl-L-serine + CoA</text>
        <dbReference type="Rhea" id="RHEA:24560"/>
        <dbReference type="ChEBI" id="CHEBI:33384"/>
        <dbReference type="ChEBI" id="CHEBI:57287"/>
        <dbReference type="ChEBI" id="CHEBI:57288"/>
        <dbReference type="ChEBI" id="CHEBI:58340"/>
        <dbReference type="EC" id="2.3.1.30"/>
    </reaction>
</comment>
<evidence type="ECO:0000256" key="7">
    <source>
        <dbReference type="ARBA" id="ARBA00022737"/>
    </source>
</evidence>
<dbReference type="NCBIfam" id="TIGR01172">
    <property type="entry name" value="cysE"/>
    <property type="match status" value="1"/>
</dbReference>
<dbReference type="PROSITE" id="PS00101">
    <property type="entry name" value="HEXAPEP_TRANSFERASES"/>
    <property type="match status" value="1"/>
</dbReference>
<evidence type="ECO:0000256" key="9">
    <source>
        <dbReference type="ARBA" id="ARBA00023315"/>
    </source>
</evidence>
<accession>A0ABT6C2B5</accession>
<keyword evidence="9 11" id="KW-0012">Acyltransferase</keyword>
<evidence type="ECO:0000313" key="12">
    <source>
        <dbReference type="EMBL" id="MDF8262830.1"/>
    </source>
</evidence>
<gene>
    <name evidence="12" type="primary">cysE</name>
    <name evidence="12" type="ORF">P4R38_01050</name>
</gene>
<sequence length="208" mass="21813">MGADALLTGGAASKSVTQTVRRAVAHIRSDLDAAIARDPAVESRLEMALASPGLHAVWSHRLAHRMWSKGGSWRLPARLLSQTARAVTGVEIHPGATIGRRFFIDHGMGVVIGETAEVGDDVMLYHGVTLGGRSLQRVKRHPTVGDGVTIGAGARVLGPVRVGDGAQIGANAVVVKDVPPQAVATGIPAKVRFPEPAYDPYTDPALFI</sequence>
<evidence type="ECO:0000256" key="5">
    <source>
        <dbReference type="ARBA" id="ARBA00022605"/>
    </source>
</evidence>
<evidence type="ECO:0000256" key="1">
    <source>
        <dbReference type="ARBA" id="ARBA00004876"/>
    </source>
</evidence>
<keyword evidence="7" id="KW-0677">Repeat</keyword>
<keyword evidence="13" id="KW-1185">Reference proteome</keyword>
<dbReference type="InterPro" id="IPR005881">
    <property type="entry name" value="Ser_O-AcTrfase"/>
</dbReference>
<evidence type="ECO:0000256" key="4">
    <source>
        <dbReference type="ARBA" id="ARBA00018522"/>
    </source>
</evidence>
<dbReference type="CDD" id="cd03354">
    <property type="entry name" value="LbH_SAT"/>
    <property type="match status" value="1"/>
</dbReference>
<keyword evidence="6 11" id="KW-0808">Transferase</keyword>
<evidence type="ECO:0000256" key="11">
    <source>
        <dbReference type="PIRNR" id="PIRNR000441"/>
    </source>
</evidence>
<dbReference type="InterPro" id="IPR053376">
    <property type="entry name" value="Serine_acetyltransferase"/>
</dbReference>
<proteinExistence type="inferred from homology"/>
<dbReference type="NCBIfam" id="NF041874">
    <property type="entry name" value="EPS_EpsC"/>
    <property type="match status" value="1"/>
</dbReference>
<dbReference type="InterPro" id="IPR042122">
    <property type="entry name" value="Ser_AcTrfase_N_sf"/>
</dbReference>
<dbReference type="InterPro" id="IPR001451">
    <property type="entry name" value="Hexapep"/>
</dbReference>
<dbReference type="InterPro" id="IPR045304">
    <property type="entry name" value="LbH_SAT"/>
</dbReference>
<dbReference type="PIRSF" id="PIRSF000441">
    <property type="entry name" value="CysE"/>
    <property type="match status" value="1"/>
</dbReference>
<dbReference type="EMBL" id="JAROAV010000004">
    <property type="protein sequence ID" value="MDF8262830.1"/>
    <property type="molecule type" value="Genomic_DNA"/>
</dbReference>
<name>A0ABT6C2B5_9MICO</name>
<comment type="pathway">
    <text evidence="1">Amino-acid biosynthesis; L-cysteine biosynthesis; L-cysteine from L-serine: step 1/2.</text>
</comment>
<dbReference type="Gene3D" id="1.10.3130.10">
    <property type="entry name" value="serine acetyltransferase, domain 1"/>
    <property type="match status" value="1"/>
</dbReference>
<dbReference type="Pfam" id="PF00132">
    <property type="entry name" value="Hexapep"/>
    <property type="match status" value="1"/>
</dbReference>
<dbReference type="GO" id="GO:0009001">
    <property type="term" value="F:serine O-acetyltransferase activity"/>
    <property type="evidence" value="ECO:0007669"/>
    <property type="project" value="UniProtKB-EC"/>
</dbReference>
<dbReference type="EC" id="2.3.1.30" evidence="3 11"/>
<dbReference type="Proteomes" id="UP001528912">
    <property type="component" value="Unassembled WGS sequence"/>
</dbReference>
<evidence type="ECO:0000256" key="6">
    <source>
        <dbReference type="ARBA" id="ARBA00022679"/>
    </source>
</evidence>
<keyword evidence="8" id="KW-0198">Cysteine biosynthesis</keyword>
<evidence type="ECO:0000256" key="8">
    <source>
        <dbReference type="ARBA" id="ARBA00023192"/>
    </source>
</evidence>
<comment type="caution">
    <text evidence="12">The sequence shown here is derived from an EMBL/GenBank/DDBJ whole genome shotgun (WGS) entry which is preliminary data.</text>
</comment>
<dbReference type="Gene3D" id="2.160.10.10">
    <property type="entry name" value="Hexapeptide repeat proteins"/>
    <property type="match status" value="1"/>
</dbReference>
<evidence type="ECO:0000256" key="10">
    <source>
        <dbReference type="ARBA" id="ARBA00049486"/>
    </source>
</evidence>
<dbReference type="RefSeq" id="WP_277190614.1">
    <property type="nucleotide sequence ID" value="NZ_JAROAV010000004.1"/>
</dbReference>
<comment type="similarity">
    <text evidence="2 11">Belongs to the transferase hexapeptide repeat family.</text>
</comment>
<evidence type="ECO:0000256" key="2">
    <source>
        <dbReference type="ARBA" id="ARBA00007274"/>
    </source>
</evidence>
<dbReference type="InterPro" id="IPR018357">
    <property type="entry name" value="Hexapep_transf_CS"/>
</dbReference>
<evidence type="ECO:0000313" key="13">
    <source>
        <dbReference type="Proteomes" id="UP001528912"/>
    </source>
</evidence>
<evidence type="ECO:0000256" key="3">
    <source>
        <dbReference type="ARBA" id="ARBA00013266"/>
    </source>
</evidence>
<protein>
    <recommendedName>
        <fullName evidence="4 11">Serine acetyltransferase</fullName>
        <ecNumber evidence="3 11">2.3.1.30</ecNumber>
    </recommendedName>
</protein>
<organism evidence="12 13">
    <name type="scientific">Luteipulveratus flavus</name>
    <dbReference type="NCBI Taxonomy" id="3031728"/>
    <lineage>
        <taxon>Bacteria</taxon>
        <taxon>Bacillati</taxon>
        <taxon>Actinomycetota</taxon>
        <taxon>Actinomycetes</taxon>
        <taxon>Micrococcales</taxon>
        <taxon>Dermacoccaceae</taxon>
        <taxon>Luteipulveratus</taxon>
    </lineage>
</organism>